<evidence type="ECO:0000256" key="2">
    <source>
        <dbReference type="ARBA" id="ARBA00022729"/>
    </source>
</evidence>
<organism evidence="8 9">
    <name type="scientific">Pedobacter yulinensis</name>
    <dbReference type="NCBI Taxonomy" id="2126353"/>
    <lineage>
        <taxon>Bacteria</taxon>
        <taxon>Pseudomonadati</taxon>
        <taxon>Bacteroidota</taxon>
        <taxon>Sphingobacteriia</taxon>
        <taxon>Sphingobacteriales</taxon>
        <taxon>Sphingobacteriaceae</taxon>
        <taxon>Pedobacter</taxon>
    </lineage>
</organism>
<keyword evidence="4" id="KW-0326">Glycosidase</keyword>
<dbReference type="InterPro" id="IPR033452">
    <property type="entry name" value="GH30_C"/>
</dbReference>
<dbReference type="Pfam" id="PF17189">
    <property type="entry name" value="Glyco_hydro_30C"/>
    <property type="match status" value="1"/>
</dbReference>
<feature type="domain" description="Glycosyl hydrolase family 30 beta sandwich" evidence="7">
    <location>
        <begin position="406"/>
        <end position="465"/>
    </location>
</feature>
<dbReference type="EMBL" id="PYLS01000004">
    <property type="protein sequence ID" value="PST84076.1"/>
    <property type="molecule type" value="Genomic_DNA"/>
</dbReference>
<feature type="chain" id="PRO_5015607222" evidence="5">
    <location>
        <begin position="29"/>
        <end position="467"/>
    </location>
</feature>
<dbReference type="GO" id="GO:0006680">
    <property type="term" value="P:glucosylceramide catabolic process"/>
    <property type="evidence" value="ECO:0007669"/>
    <property type="project" value="TreeGrafter"/>
</dbReference>
<protein>
    <submittedName>
        <fullName evidence="8">Glucosylceramidase</fullName>
    </submittedName>
</protein>
<feature type="signal peptide" evidence="5">
    <location>
        <begin position="1"/>
        <end position="28"/>
    </location>
</feature>
<dbReference type="InterPro" id="IPR017853">
    <property type="entry name" value="GH"/>
</dbReference>
<dbReference type="InterPro" id="IPR001139">
    <property type="entry name" value="Glyco_hydro_30"/>
</dbReference>
<feature type="domain" description="Glycosyl hydrolase family 30 TIM-barrel" evidence="6">
    <location>
        <begin position="74"/>
        <end position="403"/>
    </location>
</feature>
<dbReference type="SUPFAM" id="SSF51445">
    <property type="entry name" value="(Trans)glycosidases"/>
    <property type="match status" value="1"/>
</dbReference>
<gene>
    <name evidence="8" type="ORF">C7T94_04895</name>
</gene>
<proteinExistence type="inferred from homology"/>
<keyword evidence="3 4" id="KW-0378">Hydrolase</keyword>
<dbReference type="InterPro" id="IPR033453">
    <property type="entry name" value="Glyco_hydro_30_TIM-barrel"/>
</dbReference>
<evidence type="ECO:0000259" key="7">
    <source>
        <dbReference type="Pfam" id="PF17189"/>
    </source>
</evidence>
<evidence type="ECO:0000256" key="5">
    <source>
        <dbReference type="SAM" id="SignalP"/>
    </source>
</evidence>
<evidence type="ECO:0000256" key="1">
    <source>
        <dbReference type="ARBA" id="ARBA00005382"/>
    </source>
</evidence>
<dbReference type="GO" id="GO:0004348">
    <property type="term" value="F:glucosylceramidase activity"/>
    <property type="evidence" value="ECO:0007669"/>
    <property type="project" value="InterPro"/>
</dbReference>
<dbReference type="PANTHER" id="PTHR11069">
    <property type="entry name" value="GLUCOSYLCERAMIDASE"/>
    <property type="match status" value="1"/>
</dbReference>
<comment type="similarity">
    <text evidence="1 4">Belongs to the glycosyl hydrolase 30 family.</text>
</comment>
<evidence type="ECO:0000313" key="9">
    <source>
        <dbReference type="Proteomes" id="UP000240912"/>
    </source>
</evidence>
<dbReference type="SUPFAM" id="SSF51011">
    <property type="entry name" value="Glycosyl hydrolase domain"/>
    <property type="match status" value="1"/>
</dbReference>
<dbReference type="PANTHER" id="PTHR11069:SF23">
    <property type="entry name" value="LYSOSOMAL ACID GLUCOSYLCERAMIDASE"/>
    <property type="match status" value="1"/>
</dbReference>
<evidence type="ECO:0000256" key="3">
    <source>
        <dbReference type="ARBA" id="ARBA00022801"/>
    </source>
</evidence>
<dbReference type="AlphaFoldDB" id="A0A2T3HNS4"/>
<sequence>MYFPFPPLKTILLQVVLSACLLSAGAQQLPVSCYLTTPDKSSLLSPSETRLAWSKGPAGGTAIRINPGKTFQEIDGFGYTMTGGSATLINRLPAARKDSLLREMFSSAGIGISYLRISIGASDLSASLFTYNELPEGQTDETQARFSLREEETDLIPVLKRIVAINPKIKILGSPWTAPTWMKDNRSFKGGSLLKQYYSAYARYFVRYIQGMKKAGITIHAITPQNEPLHPGNNPSMFMSAEDQAVFIRVLGPAFKKAGIRTKIIAYDHNADRPDYPLTVLRDREANKWTYGSAFHLYAGKLSALSEVRNAFPDKHIYFTEQWVGGPGNFAEDLKWHVGTLLIGATRNWSRTVLEWNVAADASYGPHTDKGGCTSCLGALTIDGQTITRNVAWYVIGHASKFVPPGSKRIDSDLLPGLPNVAFRTPAGKTVLIVMNTATATQQFTAEESGRHFTASVPAGTAATFIW</sequence>
<evidence type="ECO:0000313" key="8">
    <source>
        <dbReference type="EMBL" id="PST84076.1"/>
    </source>
</evidence>
<dbReference type="RefSeq" id="WP_107214135.1">
    <property type="nucleotide sequence ID" value="NZ_KZ686268.1"/>
</dbReference>
<reference evidence="8 9" key="1">
    <citation type="submission" date="2018-03" db="EMBL/GenBank/DDBJ databases">
        <authorList>
            <person name="Keele B.F."/>
        </authorList>
    </citation>
    <scope>NUCLEOTIDE SEQUENCE [LARGE SCALE GENOMIC DNA]</scope>
    <source>
        <strain evidence="8 9">YL28-9</strain>
    </source>
</reference>
<dbReference type="InterPro" id="IPR013780">
    <property type="entry name" value="Glyco_hydro_b"/>
</dbReference>
<evidence type="ECO:0000256" key="4">
    <source>
        <dbReference type="RuleBase" id="RU361188"/>
    </source>
</evidence>
<keyword evidence="9" id="KW-1185">Reference proteome</keyword>
<keyword evidence="2 5" id="KW-0732">Signal</keyword>
<dbReference type="Gene3D" id="3.20.20.80">
    <property type="entry name" value="Glycosidases"/>
    <property type="match status" value="1"/>
</dbReference>
<dbReference type="OrthoDB" id="9806701at2"/>
<dbReference type="Proteomes" id="UP000240912">
    <property type="component" value="Unassembled WGS sequence"/>
</dbReference>
<dbReference type="PRINTS" id="PR00843">
    <property type="entry name" value="GLHYDRLASE30"/>
</dbReference>
<comment type="caution">
    <text evidence="8">The sequence shown here is derived from an EMBL/GenBank/DDBJ whole genome shotgun (WGS) entry which is preliminary data.</text>
</comment>
<dbReference type="GO" id="GO:0016020">
    <property type="term" value="C:membrane"/>
    <property type="evidence" value="ECO:0007669"/>
    <property type="project" value="GOC"/>
</dbReference>
<dbReference type="Gene3D" id="2.60.40.1180">
    <property type="entry name" value="Golgi alpha-mannosidase II"/>
    <property type="match status" value="1"/>
</dbReference>
<evidence type="ECO:0000259" key="6">
    <source>
        <dbReference type="Pfam" id="PF02055"/>
    </source>
</evidence>
<name>A0A2T3HNS4_9SPHI</name>
<accession>A0A2T3HNS4</accession>
<dbReference type="Pfam" id="PF02055">
    <property type="entry name" value="Glyco_hydro_30"/>
    <property type="match status" value="1"/>
</dbReference>